<keyword evidence="1" id="KW-1133">Transmembrane helix</keyword>
<accession>A0AAV1KIZ1</accession>
<keyword evidence="1" id="KW-0472">Membrane</keyword>
<evidence type="ECO:0000313" key="3">
    <source>
        <dbReference type="Proteomes" id="UP001314205"/>
    </source>
</evidence>
<feature type="transmembrane region" description="Helical" evidence="1">
    <location>
        <begin position="120"/>
        <end position="146"/>
    </location>
</feature>
<reference evidence="2 3" key="1">
    <citation type="submission" date="2023-11" db="EMBL/GenBank/DDBJ databases">
        <authorList>
            <person name="Hedman E."/>
            <person name="Englund M."/>
            <person name="Stromberg M."/>
            <person name="Nyberg Akerstrom W."/>
            <person name="Nylinder S."/>
            <person name="Jareborg N."/>
            <person name="Kallberg Y."/>
            <person name="Kronander E."/>
        </authorList>
    </citation>
    <scope>NUCLEOTIDE SEQUENCE [LARGE SCALE GENOMIC DNA]</scope>
</reference>
<dbReference type="Proteomes" id="UP001314205">
    <property type="component" value="Unassembled WGS sequence"/>
</dbReference>
<dbReference type="AlphaFoldDB" id="A0AAV1KIZ1"/>
<organism evidence="2 3">
    <name type="scientific">Parnassius mnemosyne</name>
    <name type="common">clouded apollo</name>
    <dbReference type="NCBI Taxonomy" id="213953"/>
    <lineage>
        <taxon>Eukaryota</taxon>
        <taxon>Metazoa</taxon>
        <taxon>Ecdysozoa</taxon>
        <taxon>Arthropoda</taxon>
        <taxon>Hexapoda</taxon>
        <taxon>Insecta</taxon>
        <taxon>Pterygota</taxon>
        <taxon>Neoptera</taxon>
        <taxon>Endopterygota</taxon>
        <taxon>Lepidoptera</taxon>
        <taxon>Glossata</taxon>
        <taxon>Ditrysia</taxon>
        <taxon>Papilionoidea</taxon>
        <taxon>Papilionidae</taxon>
        <taxon>Parnassiinae</taxon>
        <taxon>Parnassini</taxon>
        <taxon>Parnassius</taxon>
        <taxon>Driopa</taxon>
    </lineage>
</organism>
<dbReference type="EMBL" id="CAVLGL010000046">
    <property type="protein sequence ID" value="CAK1583011.1"/>
    <property type="molecule type" value="Genomic_DNA"/>
</dbReference>
<comment type="caution">
    <text evidence="2">The sequence shown here is derived from an EMBL/GenBank/DDBJ whole genome shotgun (WGS) entry which is preliminary data.</text>
</comment>
<evidence type="ECO:0000313" key="2">
    <source>
        <dbReference type="EMBL" id="CAK1583011.1"/>
    </source>
</evidence>
<name>A0AAV1KIZ1_9NEOP</name>
<feature type="transmembrane region" description="Helical" evidence="1">
    <location>
        <begin position="58"/>
        <end position="80"/>
    </location>
</feature>
<gene>
    <name evidence="2" type="ORF">PARMNEM_LOCUS4462</name>
</gene>
<feature type="transmembrane region" description="Helical" evidence="1">
    <location>
        <begin position="92"/>
        <end position="114"/>
    </location>
</feature>
<proteinExistence type="predicted"/>
<feature type="transmembrane region" description="Helical" evidence="1">
    <location>
        <begin position="21"/>
        <end position="46"/>
    </location>
</feature>
<keyword evidence="3" id="KW-1185">Reference proteome</keyword>
<evidence type="ECO:0000256" key="1">
    <source>
        <dbReference type="SAM" id="Phobius"/>
    </source>
</evidence>
<protein>
    <submittedName>
        <fullName evidence="2">Uncharacterized protein</fullName>
    </submittedName>
</protein>
<sequence>MYIELPQIKRCCFCVPLRYGLLVWAYIKMFWCLFLGVVISVKLYQVPRHRMKNIKTEIVIMSLFDTIFIIDFVITFVFIVGAHKKNPKLLRLYYKYGLVSLVIIFLLCLVLTGIDIFNYFYMIALQDVLDIATVCAAFVIFNLYLLSMIRSEILKLENNTQLTFVNHVTDPQCCMENGVNV</sequence>
<keyword evidence="1" id="KW-0812">Transmembrane</keyword>